<gene>
    <name evidence="1" type="ORF">MA20_06950</name>
</gene>
<protein>
    <recommendedName>
        <fullName evidence="3">Integrase</fullName>
    </recommendedName>
</protein>
<name>A0A0A3Z367_BRAJP</name>
<evidence type="ECO:0000313" key="2">
    <source>
        <dbReference type="Proteomes" id="UP000030377"/>
    </source>
</evidence>
<reference evidence="1 2" key="1">
    <citation type="submission" date="2014-09" db="EMBL/GenBank/DDBJ databases">
        <title>Draft genome of Bradyrhizobium japonicum Is-34.</title>
        <authorList>
            <person name="Tsurumaru H."/>
            <person name="Yamakawa T."/>
            <person name="Hashimoto S."/>
            <person name="Okizaki K."/>
            <person name="Kanesaki Y."/>
            <person name="Yoshikawa H."/>
            <person name="Yajima S."/>
        </authorList>
    </citation>
    <scope>NUCLEOTIDE SEQUENCE [LARGE SCALE GENOMIC DNA]</scope>
    <source>
        <strain evidence="1 2">Is-34</strain>
    </source>
</reference>
<sequence>MAKSPRTRHRGRRFERLEKAYGSYWLVRDLKTDIYYAAWFDEEARQTRRRTLHTTSGVEAEKIAENLEKSGITGDP</sequence>
<accession>A0A0A3Z367</accession>
<evidence type="ECO:0008006" key="3">
    <source>
        <dbReference type="Google" id="ProtNLM"/>
    </source>
</evidence>
<comment type="caution">
    <text evidence="1">The sequence shown here is derived from an EMBL/GenBank/DDBJ whole genome shotgun (WGS) entry which is preliminary data.</text>
</comment>
<dbReference type="Proteomes" id="UP000030377">
    <property type="component" value="Unassembled WGS sequence"/>
</dbReference>
<proteinExistence type="predicted"/>
<dbReference type="AlphaFoldDB" id="A0A0A3Z367"/>
<organism evidence="1 2">
    <name type="scientific">Bradyrhizobium japonicum</name>
    <dbReference type="NCBI Taxonomy" id="375"/>
    <lineage>
        <taxon>Bacteria</taxon>
        <taxon>Pseudomonadati</taxon>
        <taxon>Pseudomonadota</taxon>
        <taxon>Alphaproteobacteria</taxon>
        <taxon>Hyphomicrobiales</taxon>
        <taxon>Nitrobacteraceae</taxon>
        <taxon>Bradyrhizobium</taxon>
    </lineage>
</organism>
<dbReference type="EMBL" id="JRPN01000004">
    <property type="protein sequence ID" value="KGT80348.1"/>
    <property type="molecule type" value="Genomic_DNA"/>
</dbReference>
<dbReference type="RefSeq" id="WP_028158150.1">
    <property type="nucleotide sequence ID" value="NZ_JANUDC010000001.1"/>
</dbReference>
<evidence type="ECO:0000313" key="1">
    <source>
        <dbReference type="EMBL" id="KGT80348.1"/>
    </source>
</evidence>